<dbReference type="Gene3D" id="3.30.70.2390">
    <property type="match status" value="1"/>
</dbReference>
<dbReference type="PANTHER" id="PTHR33392:SF6">
    <property type="entry name" value="POLYISOPRENYL-TEICHOIC ACID--PEPTIDOGLYCAN TEICHOIC ACID TRANSFERASE TAGU"/>
    <property type="match status" value="1"/>
</dbReference>
<keyword evidence="2" id="KW-0472">Membrane</keyword>
<dbReference type="EMBL" id="JASXSX010000004">
    <property type="protein sequence ID" value="MDT3768047.1"/>
    <property type="molecule type" value="Genomic_DNA"/>
</dbReference>
<evidence type="ECO:0000256" key="2">
    <source>
        <dbReference type="SAM" id="Phobius"/>
    </source>
</evidence>
<feature type="compositionally biased region" description="Basic and acidic residues" evidence="1">
    <location>
        <begin position="96"/>
        <end position="106"/>
    </location>
</feature>
<feature type="region of interest" description="Disordered" evidence="1">
    <location>
        <begin position="1"/>
        <end position="27"/>
    </location>
</feature>
<accession>A0ABU3ICE7</accession>
<dbReference type="RefSeq" id="WP_313274373.1">
    <property type="nucleotide sequence ID" value="NZ_JASXSX010000004.1"/>
</dbReference>
<evidence type="ECO:0000259" key="3">
    <source>
        <dbReference type="Pfam" id="PF13399"/>
    </source>
</evidence>
<dbReference type="InterPro" id="IPR050922">
    <property type="entry name" value="LytR/CpsA/Psr_CW_biosynth"/>
</dbReference>
<organism evidence="4 5">
    <name type="scientific">Gleimia hominis</name>
    <dbReference type="NCBI Taxonomy" id="595468"/>
    <lineage>
        <taxon>Bacteria</taxon>
        <taxon>Bacillati</taxon>
        <taxon>Actinomycetota</taxon>
        <taxon>Actinomycetes</taxon>
        <taxon>Actinomycetales</taxon>
        <taxon>Actinomycetaceae</taxon>
        <taxon>Gleimia</taxon>
    </lineage>
</organism>
<feature type="region of interest" description="Disordered" evidence="1">
    <location>
        <begin position="58"/>
        <end position="114"/>
    </location>
</feature>
<dbReference type="Pfam" id="PF13399">
    <property type="entry name" value="LytR_C"/>
    <property type="match status" value="1"/>
</dbReference>
<keyword evidence="2" id="KW-0812">Transmembrane</keyword>
<dbReference type="PANTHER" id="PTHR33392">
    <property type="entry name" value="POLYISOPRENYL-TEICHOIC ACID--PEPTIDOGLYCAN TEICHOIC ACID TRANSFERASE TAGU"/>
    <property type="match status" value="1"/>
</dbReference>
<dbReference type="Proteomes" id="UP001247542">
    <property type="component" value="Unassembled WGS sequence"/>
</dbReference>
<name>A0ABU3ICE7_9ACTO</name>
<keyword evidence="2" id="KW-1133">Transmembrane helix</keyword>
<keyword evidence="5" id="KW-1185">Reference proteome</keyword>
<reference evidence="4 5" key="1">
    <citation type="submission" date="2023-06" db="EMBL/GenBank/DDBJ databases">
        <title>Draft genome sequence of Gleimia hominis type strain CCUG 57540T.</title>
        <authorList>
            <person name="Salva-Serra F."/>
            <person name="Cardew S."/>
            <person name="Jensie Markopoulos S."/>
            <person name="Ohlen M."/>
            <person name="Inganas E."/>
            <person name="Svensson-Stadler L."/>
            <person name="Moore E.R.B."/>
        </authorList>
    </citation>
    <scope>NUCLEOTIDE SEQUENCE [LARGE SCALE GENOMIC DNA]</scope>
    <source>
        <strain evidence="4 5">CCUG 57540</strain>
    </source>
</reference>
<evidence type="ECO:0000256" key="1">
    <source>
        <dbReference type="SAM" id="MobiDB-lite"/>
    </source>
</evidence>
<feature type="domain" description="LytR/CpsA/Psr regulator C-terminal" evidence="3">
    <location>
        <begin position="109"/>
        <end position="195"/>
    </location>
</feature>
<feature type="transmembrane region" description="Helical" evidence="2">
    <location>
        <begin position="33"/>
        <end position="54"/>
    </location>
</feature>
<sequence length="197" mass="21039">MSAHQYPEDEFDEAGKNVPTGAHRARPSQWKTVLPFLLVVIAVPLLAWGAAWFVTGSGPKKEAETPKPTVSQSASATPEASTTPKEETSPTPEPSEEQKPSEEPINKDFPVSVLNGTGRNGLAAQVSGKLSDDGFTQVSNGNASDWITEQTTIYYGKDYEEAAKHAGEVLSISNLQNNDRAVGNAGIIIILKGDYQG</sequence>
<proteinExistence type="predicted"/>
<gene>
    <name evidence="4" type="ORF">QS713_08255</name>
</gene>
<evidence type="ECO:0000313" key="4">
    <source>
        <dbReference type="EMBL" id="MDT3768047.1"/>
    </source>
</evidence>
<dbReference type="InterPro" id="IPR027381">
    <property type="entry name" value="LytR/CpsA/Psr_C"/>
</dbReference>
<evidence type="ECO:0000313" key="5">
    <source>
        <dbReference type="Proteomes" id="UP001247542"/>
    </source>
</evidence>
<comment type="caution">
    <text evidence="4">The sequence shown here is derived from an EMBL/GenBank/DDBJ whole genome shotgun (WGS) entry which is preliminary data.</text>
</comment>
<protein>
    <submittedName>
        <fullName evidence="4">LytR C-terminal domain-containing protein</fullName>
    </submittedName>
</protein>